<name>A0ABT5B3L1_9BACT</name>
<feature type="domain" description="IgGFc-binding protein N-terminal" evidence="3">
    <location>
        <begin position="231"/>
        <end position="555"/>
    </location>
</feature>
<evidence type="ECO:0000313" key="4">
    <source>
        <dbReference type="EMBL" id="MDC0668682.1"/>
    </source>
</evidence>
<organism evidence="4 5">
    <name type="scientific">Nannocystis radixulma</name>
    <dbReference type="NCBI Taxonomy" id="2995305"/>
    <lineage>
        <taxon>Bacteria</taxon>
        <taxon>Pseudomonadati</taxon>
        <taxon>Myxococcota</taxon>
        <taxon>Polyangia</taxon>
        <taxon>Nannocystales</taxon>
        <taxon>Nannocystaceae</taxon>
        <taxon>Nannocystis</taxon>
    </lineage>
</organism>
<accession>A0ABT5B3L1</accession>
<evidence type="ECO:0000313" key="5">
    <source>
        <dbReference type="Proteomes" id="UP001217838"/>
    </source>
</evidence>
<sequence>MRTHERPLVTLLAPLAALPLLAGCPGLLGKETDSNGVDTTETSTTTGPPPTTMPDLTTTGFMLECYPGQLRCDPQNPGVVQECKDTGLAWESTPCTEQEDCVEDVDKGTASCIGPCERIDNPTSIGCEFLAIRMASHNTKPEDKDVIIVGNTDPDRTAQVQLYFTPPNSFIETPLFEPVFLAPGESHIFDLVADPITDYSGFRTGGVFRAKSDIPITAYLHSALQNTASNDSSMLLPIPTLRQDYVIASYPGFADKDDPVFLNGRPSYFNVIAIEDGTTVEWVSPRDTAYGGLVPAIPAGEKHSMVLNRFDVLQVGSSSETHPDEPQNHDVSGTIVSADKKIWVIGATECAFVPHDVGYCNHLQEQMIPLEYWGKKYVGPNSPVRATENHYWRVYAGDDNVFVTIESNNAGYKPPPKQLLKRGDWFELTPPPPNGTSLIFTATGPILPVQYLAGMQQANKIGDPAMYQMIAVEQWLRRYVVVTGVNYELNYAQIMRKKGSAAVTINGMTVGNYKLINGTGADNQWEVADFQLLDGDEARTYIAESADPFNIVVVGYNKSNPEKSAYAYPGGMNLKTLNIP</sequence>
<protein>
    <recommendedName>
        <fullName evidence="3">IgGFc-binding protein N-terminal domain-containing protein</fullName>
    </recommendedName>
</protein>
<evidence type="ECO:0000259" key="3">
    <source>
        <dbReference type="Pfam" id="PF17517"/>
    </source>
</evidence>
<dbReference type="PANTHER" id="PTHR46534:SF1">
    <property type="entry name" value="IGGFC-BINDING PROTEIN N-TERMINAL DOMAIN-CONTAINING PROTEIN"/>
    <property type="match status" value="1"/>
</dbReference>
<dbReference type="RefSeq" id="WP_271998081.1">
    <property type="nucleotide sequence ID" value="NZ_JAQNDN010000005.1"/>
</dbReference>
<dbReference type="EMBL" id="JAQNDN010000005">
    <property type="protein sequence ID" value="MDC0668682.1"/>
    <property type="molecule type" value="Genomic_DNA"/>
</dbReference>
<reference evidence="4 5" key="1">
    <citation type="submission" date="2022-11" db="EMBL/GenBank/DDBJ databases">
        <title>Minimal conservation of predation-associated metabolite biosynthetic gene clusters underscores biosynthetic potential of Myxococcota including descriptions for ten novel species: Archangium lansinium sp. nov., Myxococcus landrumus sp. nov., Nannocystis bai.</title>
        <authorList>
            <person name="Ahearne A."/>
            <person name="Stevens C."/>
            <person name="Dowd S."/>
        </authorList>
    </citation>
    <scope>NUCLEOTIDE SEQUENCE [LARGE SCALE GENOMIC DNA]</scope>
    <source>
        <strain evidence="4 5">NCELM</strain>
    </source>
</reference>
<dbReference type="PANTHER" id="PTHR46534">
    <property type="entry name" value="IGGFC_BINDING DOMAIN-CONTAINING PROTEIN"/>
    <property type="match status" value="1"/>
</dbReference>
<feature type="region of interest" description="Disordered" evidence="1">
    <location>
        <begin position="30"/>
        <end position="57"/>
    </location>
</feature>
<feature type="signal peptide" evidence="2">
    <location>
        <begin position="1"/>
        <end position="22"/>
    </location>
</feature>
<evidence type="ECO:0000256" key="1">
    <source>
        <dbReference type="SAM" id="MobiDB-lite"/>
    </source>
</evidence>
<dbReference type="Pfam" id="PF17517">
    <property type="entry name" value="IgGFc_binding"/>
    <property type="match status" value="1"/>
</dbReference>
<dbReference type="PROSITE" id="PS51257">
    <property type="entry name" value="PROKAR_LIPOPROTEIN"/>
    <property type="match status" value="1"/>
</dbReference>
<dbReference type="Proteomes" id="UP001217838">
    <property type="component" value="Unassembled WGS sequence"/>
</dbReference>
<evidence type="ECO:0000256" key="2">
    <source>
        <dbReference type="SAM" id="SignalP"/>
    </source>
</evidence>
<dbReference type="InterPro" id="IPR035234">
    <property type="entry name" value="IgGFc-bd_N"/>
</dbReference>
<comment type="caution">
    <text evidence="4">The sequence shown here is derived from an EMBL/GenBank/DDBJ whole genome shotgun (WGS) entry which is preliminary data.</text>
</comment>
<keyword evidence="5" id="KW-1185">Reference proteome</keyword>
<proteinExistence type="predicted"/>
<feature type="chain" id="PRO_5046192993" description="IgGFc-binding protein N-terminal domain-containing protein" evidence="2">
    <location>
        <begin position="23"/>
        <end position="580"/>
    </location>
</feature>
<gene>
    <name evidence="4" type="ORF">POL58_13085</name>
</gene>
<keyword evidence="2" id="KW-0732">Signal</keyword>